<protein>
    <submittedName>
        <fullName evidence="5">Ankyrin repeat domain protein</fullName>
    </submittedName>
</protein>
<keyword evidence="6" id="KW-1185">Reference proteome</keyword>
<accession>A0A9K3PMN5</accession>
<reference evidence="5" key="2">
    <citation type="submission" date="2021-04" db="EMBL/GenBank/DDBJ databases">
        <authorList>
            <person name="Podell S."/>
        </authorList>
    </citation>
    <scope>NUCLEOTIDE SEQUENCE</scope>
    <source>
        <strain evidence="5">Hildebrandi</strain>
    </source>
</reference>
<evidence type="ECO:0000256" key="2">
    <source>
        <dbReference type="PROSITE-ProRule" id="PRU00290"/>
    </source>
</evidence>
<evidence type="ECO:0000256" key="3">
    <source>
        <dbReference type="SAM" id="MobiDB-lite"/>
    </source>
</evidence>
<comment type="caution">
    <text evidence="5">The sequence shown here is derived from an EMBL/GenBank/DDBJ whole genome shotgun (WGS) entry which is preliminary data.</text>
</comment>
<keyword evidence="1" id="KW-0040">ANK repeat</keyword>
<keyword evidence="2" id="KW-0175">Coiled coil</keyword>
<dbReference type="PROSITE" id="PS50892">
    <property type="entry name" value="V_SNARE"/>
    <property type="match status" value="1"/>
</dbReference>
<evidence type="ECO:0000259" key="4">
    <source>
        <dbReference type="PROSITE" id="PS50892"/>
    </source>
</evidence>
<dbReference type="Pfam" id="PF00023">
    <property type="entry name" value="Ank"/>
    <property type="match status" value="1"/>
</dbReference>
<evidence type="ECO:0000256" key="1">
    <source>
        <dbReference type="PROSITE-ProRule" id="PRU00023"/>
    </source>
</evidence>
<dbReference type="AlphaFoldDB" id="A0A9K3PMN5"/>
<feature type="region of interest" description="Disordered" evidence="3">
    <location>
        <begin position="23"/>
        <end position="99"/>
    </location>
</feature>
<dbReference type="EMBL" id="JAGRRH010000017">
    <property type="protein sequence ID" value="KAG7353095.1"/>
    <property type="molecule type" value="Genomic_DNA"/>
</dbReference>
<dbReference type="InterPro" id="IPR042855">
    <property type="entry name" value="V_SNARE_CC"/>
</dbReference>
<reference evidence="5" key="1">
    <citation type="journal article" date="2021" name="Sci. Rep.">
        <title>Diploid genomic architecture of Nitzschia inconspicua, an elite biomass production diatom.</title>
        <authorList>
            <person name="Oliver A."/>
            <person name="Podell S."/>
            <person name="Pinowska A."/>
            <person name="Traller J.C."/>
            <person name="Smith S.R."/>
            <person name="McClure R."/>
            <person name="Beliaev A."/>
            <person name="Bohutskyi P."/>
            <person name="Hill E.A."/>
            <person name="Rabines A."/>
            <person name="Zheng H."/>
            <person name="Allen L.Z."/>
            <person name="Kuo A."/>
            <person name="Grigoriev I.V."/>
            <person name="Allen A.E."/>
            <person name="Hazlebeck D."/>
            <person name="Allen E.E."/>
        </authorList>
    </citation>
    <scope>NUCLEOTIDE SEQUENCE</scope>
    <source>
        <strain evidence="5">Hildebrandi</strain>
    </source>
</reference>
<feature type="compositionally biased region" description="Basic and acidic residues" evidence="3">
    <location>
        <begin position="40"/>
        <end position="56"/>
    </location>
</feature>
<gene>
    <name evidence="5" type="ORF">IV203_009143</name>
</gene>
<name>A0A9K3PMN5_9STRA</name>
<sequence>MDPDPVCGIAESFLDMLGIDLKKFKPSFGGQNSGGLSGKEGSKESTESPLPRKDDDSSKEEDDGLDENPPKTMDDQVKEEDSEGSIGDPNVENASNDENENDVQQMLEDLEIPDFNLSVDFDSYRKEETNVKGGKVDYVKRMKREEIYSKRYHPSKGEQVELRELASKLGVSSSSFRLSSTADALHELLFGNHSIILKKGPISSKDQDCDLYILTDGFVLAYQSVSVFNAFGSRYETCHLWTDLEYVDLAKAGTLHLQMTSGESYELFAVSGGENVKSWCEAIENVALQQLMHDPNQSERTKVYGWQHTVIRRPGFTAAVMSDMKLMGNPRNLNELDVYNESTPLHYAMQHDPMDKEIVEALLRLGADPNIPDGEGRSAMYFAQRNELGDIGSILQEHGGKDSKLAEMELRGELFGGVEQANRKTEKRRENEKALEAAARVQSAQSQMSKNMAALIERGEKIQEMDSKARQLNDEAKTYGDLASQLKNNMKNKKWYQL</sequence>
<dbReference type="PROSITE" id="PS50088">
    <property type="entry name" value="ANK_REPEAT"/>
    <property type="match status" value="1"/>
</dbReference>
<dbReference type="SMART" id="SM00248">
    <property type="entry name" value="ANK"/>
    <property type="match status" value="1"/>
</dbReference>
<organism evidence="5 6">
    <name type="scientific">Nitzschia inconspicua</name>
    <dbReference type="NCBI Taxonomy" id="303405"/>
    <lineage>
        <taxon>Eukaryota</taxon>
        <taxon>Sar</taxon>
        <taxon>Stramenopiles</taxon>
        <taxon>Ochrophyta</taxon>
        <taxon>Bacillariophyta</taxon>
        <taxon>Bacillariophyceae</taxon>
        <taxon>Bacillariophycidae</taxon>
        <taxon>Bacillariales</taxon>
        <taxon>Bacillariaceae</taxon>
        <taxon>Nitzschia</taxon>
    </lineage>
</organism>
<evidence type="ECO:0000313" key="5">
    <source>
        <dbReference type="EMBL" id="KAG7353095.1"/>
    </source>
</evidence>
<feature type="domain" description="V-SNARE coiled-coil homology" evidence="4">
    <location>
        <begin position="433"/>
        <end position="493"/>
    </location>
</feature>
<dbReference type="Pfam" id="PF00957">
    <property type="entry name" value="Synaptobrevin"/>
    <property type="match status" value="1"/>
</dbReference>
<feature type="compositionally biased region" description="Acidic residues" evidence="3">
    <location>
        <begin position="57"/>
        <end position="66"/>
    </location>
</feature>
<dbReference type="PROSITE" id="PS50297">
    <property type="entry name" value="ANK_REP_REGION"/>
    <property type="match status" value="1"/>
</dbReference>
<feature type="repeat" description="ANK" evidence="1">
    <location>
        <begin position="340"/>
        <end position="374"/>
    </location>
</feature>
<dbReference type="Proteomes" id="UP000693970">
    <property type="component" value="Unassembled WGS sequence"/>
</dbReference>
<proteinExistence type="predicted"/>
<dbReference type="InterPro" id="IPR002110">
    <property type="entry name" value="Ankyrin_rpt"/>
</dbReference>
<dbReference type="OrthoDB" id="43418at2759"/>
<evidence type="ECO:0000313" key="6">
    <source>
        <dbReference type="Proteomes" id="UP000693970"/>
    </source>
</evidence>